<accession>A0A4S8ILN9</accession>
<evidence type="ECO:0000313" key="3">
    <source>
        <dbReference type="Proteomes" id="UP000317650"/>
    </source>
</evidence>
<feature type="compositionally biased region" description="Polar residues" evidence="1">
    <location>
        <begin position="16"/>
        <end position="26"/>
    </location>
</feature>
<reference evidence="2 3" key="1">
    <citation type="journal article" date="2019" name="Nat. Plants">
        <title>Genome sequencing of Musa balbisiana reveals subgenome evolution and function divergence in polyploid bananas.</title>
        <authorList>
            <person name="Yao X."/>
        </authorList>
    </citation>
    <scope>NUCLEOTIDE SEQUENCE [LARGE SCALE GENOMIC DNA]</scope>
    <source>
        <strain evidence="3">cv. DH-PKW</strain>
        <tissue evidence="2">Leaves</tissue>
    </source>
</reference>
<evidence type="ECO:0000313" key="2">
    <source>
        <dbReference type="EMBL" id="THU49109.1"/>
    </source>
</evidence>
<dbReference type="Proteomes" id="UP000317650">
    <property type="component" value="Chromosome 6"/>
</dbReference>
<name>A0A4S8ILN9_MUSBA</name>
<dbReference type="AlphaFoldDB" id="A0A4S8ILN9"/>
<feature type="region of interest" description="Disordered" evidence="1">
    <location>
        <begin position="1"/>
        <end position="96"/>
    </location>
</feature>
<evidence type="ECO:0000256" key="1">
    <source>
        <dbReference type="SAM" id="MobiDB-lite"/>
    </source>
</evidence>
<organism evidence="2 3">
    <name type="scientific">Musa balbisiana</name>
    <name type="common">Banana</name>
    <dbReference type="NCBI Taxonomy" id="52838"/>
    <lineage>
        <taxon>Eukaryota</taxon>
        <taxon>Viridiplantae</taxon>
        <taxon>Streptophyta</taxon>
        <taxon>Embryophyta</taxon>
        <taxon>Tracheophyta</taxon>
        <taxon>Spermatophyta</taxon>
        <taxon>Magnoliopsida</taxon>
        <taxon>Liliopsida</taxon>
        <taxon>Zingiberales</taxon>
        <taxon>Musaceae</taxon>
        <taxon>Musa</taxon>
    </lineage>
</organism>
<feature type="compositionally biased region" description="Basic and acidic residues" evidence="1">
    <location>
        <begin position="50"/>
        <end position="68"/>
    </location>
</feature>
<comment type="caution">
    <text evidence="2">The sequence shown here is derived from an EMBL/GenBank/DDBJ whole genome shotgun (WGS) entry which is preliminary data.</text>
</comment>
<proteinExistence type="predicted"/>
<dbReference type="EMBL" id="PYDT01000009">
    <property type="protein sequence ID" value="THU49109.1"/>
    <property type="molecule type" value="Genomic_DNA"/>
</dbReference>
<protein>
    <submittedName>
        <fullName evidence="2">Uncharacterized protein</fullName>
    </submittedName>
</protein>
<feature type="compositionally biased region" description="Basic and acidic residues" evidence="1">
    <location>
        <begin position="27"/>
        <end position="40"/>
    </location>
</feature>
<sequence length="116" mass="12727">MSQEADLTLRSRARATCTQLVSTQTDHGGDNSREKSEPRKRVSGAPRMETTGERMADLPRLRGQRSERIIAATAGADVTRGRAPWPGRGDRQRGHRESCLVLGEERNGLIGFLGLS</sequence>
<gene>
    <name evidence="2" type="ORF">C4D60_Mb06t06080</name>
</gene>
<keyword evidence="3" id="KW-1185">Reference proteome</keyword>